<keyword evidence="5" id="KW-0472">Membrane</keyword>
<evidence type="ECO:0000256" key="1">
    <source>
        <dbReference type="ARBA" id="ARBA00004202"/>
    </source>
</evidence>
<protein>
    <submittedName>
        <fullName evidence="7">Ferrichrome ABC transporter, ATP-binding protein</fullName>
    </submittedName>
</protein>
<evidence type="ECO:0000256" key="3">
    <source>
        <dbReference type="ARBA" id="ARBA00022475"/>
    </source>
</evidence>
<dbReference type="GO" id="GO:0005886">
    <property type="term" value="C:plasma membrane"/>
    <property type="evidence" value="ECO:0007669"/>
    <property type="project" value="UniProtKB-SubCell"/>
</dbReference>
<keyword evidence="4" id="KW-0406">Ion transport</keyword>
<keyword evidence="3" id="KW-1003">Cell membrane</keyword>
<organism evidence="7">
    <name type="scientific">gut metagenome</name>
    <dbReference type="NCBI Taxonomy" id="749906"/>
    <lineage>
        <taxon>unclassified sequences</taxon>
        <taxon>metagenomes</taxon>
        <taxon>organismal metagenomes</taxon>
    </lineage>
</organism>
<name>J9G605_9ZZZZ</name>
<dbReference type="InterPro" id="IPR003439">
    <property type="entry name" value="ABC_transporter-like_ATP-bd"/>
</dbReference>
<accession>J9G605</accession>
<evidence type="ECO:0000259" key="6">
    <source>
        <dbReference type="Pfam" id="PF00005"/>
    </source>
</evidence>
<reference evidence="7" key="1">
    <citation type="journal article" date="2012" name="PLoS ONE">
        <title>Gene sets for utilization of primary and secondary nutrition supplies in the distal gut of endangered iberian lynx.</title>
        <authorList>
            <person name="Alcaide M."/>
            <person name="Messina E."/>
            <person name="Richter M."/>
            <person name="Bargiela R."/>
            <person name="Peplies J."/>
            <person name="Huws S.A."/>
            <person name="Newbold C.J."/>
            <person name="Golyshin P.N."/>
            <person name="Simon M.A."/>
            <person name="Lopez G."/>
            <person name="Yakimov M.M."/>
            <person name="Ferrer M."/>
        </authorList>
    </citation>
    <scope>NUCLEOTIDE SEQUENCE</scope>
</reference>
<keyword evidence="7" id="KW-0067">ATP-binding</keyword>
<dbReference type="GO" id="GO:0016887">
    <property type="term" value="F:ATP hydrolysis activity"/>
    <property type="evidence" value="ECO:0007669"/>
    <property type="project" value="InterPro"/>
</dbReference>
<keyword evidence="7" id="KW-0547">Nucleotide-binding</keyword>
<sequence length="147" mass="16064">MIELFEASAGYNGQNVLNSVTLNFKKSTVTVLLGPNGCGKSTLLKTALGLLPLSSGEVLYDGKNIQGLSPKQIAQKAAYLSQSRSVPNITASRMVMHGRFPYLGYPRRYGPKDYETVCEALKTTGSIEMKDRHMSELSGGQRQKVYV</sequence>
<dbReference type="PANTHER" id="PTHR42771">
    <property type="entry name" value="IRON(3+)-HYDROXAMATE IMPORT ATP-BINDING PROTEIN FHUC"/>
    <property type="match status" value="1"/>
</dbReference>
<proteinExistence type="predicted"/>
<dbReference type="PANTHER" id="PTHR42771:SF2">
    <property type="entry name" value="IRON(3+)-HYDROXAMATE IMPORT ATP-BINDING PROTEIN FHUC"/>
    <property type="match status" value="1"/>
</dbReference>
<evidence type="ECO:0000256" key="2">
    <source>
        <dbReference type="ARBA" id="ARBA00022448"/>
    </source>
</evidence>
<dbReference type="GO" id="GO:0005524">
    <property type="term" value="F:ATP binding"/>
    <property type="evidence" value="ECO:0007669"/>
    <property type="project" value="UniProtKB-KW"/>
</dbReference>
<dbReference type="GO" id="GO:0006811">
    <property type="term" value="P:monoatomic ion transport"/>
    <property type="evidence" value="ECO:0007669"/>
    <property type="project" value="UniProtKB-KW"/>
</dbReference>
<evidence type="ECO:0000256" key="4">
    <source>
        <dbReference type="ARBA" id="ARBA00023065"/>
    </source>
</evidence>
<dbReference type="InterPro" id="IPR027417">
    <property type="entry name" value="P-loop_NTPase"/>
</dbReference>
<feature type="non-terminal residue" evidence="7">
    <location>
        <position position="147"/>
    </location>
</feature>
<dbReference type="AlphaFoldDB" id="J9G605"/>
<comment type="subcellular location">
    <subcellularLocation>
        <location evidence="1">Cell membrane</location>
        <topology evidence="1">Peripheral membrane protein</topology>
    </subcellularLocation>
</comment>
<dbReference type="InterPro" id="IPR051535">
    <property type="entry name" value="Siderophore_ABC-ATPase"/>
</dbReference>
<feature type="domain" description="ABC transporter" evidence="6">
    <location>
        <begin position="17"/>
        <end position="145"/>
    </location>
</feature>
<dbReference type="Pfam" id="PF00005">
    <property type="entry name" value="ABC_tran"/>
    <property type="match status" value="1"/>
</dbReference>
<evidence type="ECO:0000256" key="5">
    <source>
        <dbReference type="ARBA" id="ARBA00023136"/>
    </source>
</evidence>
<comment type="caution">
    <text evidence="7">The sequence shown here is derived from an EMBL/GenBank/DDBJ whole genome shotgun (WGS) entry which is preliminary data.</text>
</comment>
<gene>
    <name evidence="7" type="ORF">EVA_16959</name>
</gene>
<dbReference type="Gene3D" id="3.40.50.300">
    <property type="entry name" value="P-loop containing nucleotide triphosphate hydrolases"/>
    <property type="match status" value="1"/>
</dbReference>
<keyword evidence="2" id="KW-0813">Transport</keyword>
<evidence type="ECO:0000313" key="7">
    <source>
        <dbReference type="EMBL" id="EJW94934.1"/>
    </source>
</evidence>
<dbReference type="SUPFAM" id="SSF52540">
    <property type="entry name" value="P-loop containing nucleoside triphosphate hydrolases"/>
    <property type="match status" value="1"/>
</dbReference>
<dbReference type="EMBL" id="AMCI01006095">
    <property type="protein sequence ID" value="EJW94934.1"/>
    <property type="molecule type" value="Genomic_DNA"/>
</dbReference>